<dbReference type="AlphaFoldDB" id="A0A1S3J3H6"/>
<dbReference type="GO" id="GO:0005576">
    <property type="term" value="C:extracellular region"/>
    <property type="evidence" value="ECO:0007669"/>
    <property type="project" value="UniProtKB-SubCell"/>
</dbReference>
<comment type="cofactor">
    <cofactor evidence="5">
        <name>Ca(2+)</name>
        <dbReference type="ChEBI" id="CHEBI:29108"/>
    </cofactor>
    <text evidence="5">Binds 1 Ca(2+) ion per subunit.</text>
</comment>
<feature type="disulfide bond" evidence="6">
    <location>
        <begin position="101"/>
        <end position="114"/>
    </location>
</feature>
<feature type="disulfide bond" evidence="6">
    <location>
        <begin position="82"/>
        <end position="109"/>
    </location>
</feature>
<dbReference type="CDD" id="cd00125">
    <property type="entry name" value="PLA2c"/>
    <property type="match status" value="1"/>
</dbReference>
<feature type="binding site" evidence="5">
    <location>
        <position position="71"/>
    </location>
    <ligand>
        <name>Ca(2+)</name>
        <dbReference type="ChEBI" id="CHEBI:29108"/>
    </ligand>
</feature>
<dbReference type="InterPro" id="IPR033113">
    <property type="entry name" value="PLA2_histidine"/>
</dbReference>
<dbReference type="PANTHER" id="PTHR11716">
    <property type="entry name" value="PHOSPHOLIPASE A2 FAMILY MEMBER"/>
    <property type="match status" value="1"/>
</dbReference>
<feature type="domain" description="Phospholipase A2-like central" evidence="9">
    <location>
        <begin position="25"/>
        <end position="143"/>
    </location>
</feature>
<feature type="disulfide bond" evidence="6">
    <location>
        <begin position="51"/>
        <end position="67"/>
    </location>
</feature>
<feature type="binding site" evidence="5">
    <location>
        <position position="50"/>
    </location>
    <ligand>
        <name>Ca(2+)</name>
        <dbReference type="ChEBI" id="CHEBI:29108"/>
    </ligand>
</feature>
<keyword evidence="10" id="KW-1185">Reference proteome</keyword>
<evidence type="ECO:0000256" key="3">
    <source>
        <dbReference type="ARBA" id="ARBA00023157"/>
    </source>
</evidence>
<evidence type="ECO:0000313" key="11">
    <source>
        <dbReference type="RefSeq" id="XP_013404821.1"/>
    </source>
</evidence>
<evidence type="ECO:0000256" key="2">
    <source>
        <dbReference type="ARBA" id="ARBA00022525"/>
    </source>
</evidence>
<dbReference type="Pfam" id="PF00068">
    <property type="entry name" value="Phospholip_A2_1"/>
    <property type="match status" value="1"/>
</dbReference>
<dbReference type="EC" id="3.1.1.4" evidence="8"/>
<evidence type="ECO:0000256" key="8">
    <source>
        <dbReference type="RuleBase" id="RU361236"/>
    </source>
</evidence>
<dbReference type="OrthoDB" id="6038665at2759"/>
<accession>A0A1S3J3H6</accession>
<dbReference type="PRINTS" id="PR00389">
    <property type="entry name" value="PHPHLIPASEA2"/>
</dbReference>
<dbReference type="GO" id="GO:0050482">
    <property type="term" value="P:arachidonate secretion"/>
    <property type="evidence" value="ECO:0007669"/>
    <property type="project" value="InterPro"/>
</dbReference>
<evidence type="ECO:0000256" key="6">
    <source>
        <dbReference type="PIRSR" id="PIRSR601211-3"/>
    </source>
</evidence>
<dbReference type="InterPro" id="IPR016090">
    <property type="entry name" value="PLA2-like_dom"/>
</dbReference>
<feature type="binding site" evidence="5">
    <location>
        <position position="54"/>
    </location>
    <ligand>
        <name>Ca(2+)</name>
        <dbReference type="ChEBI" id="CHEBI:29108"/>
    </ligand>
</feature>
<dbReference type="Gene3D" id="1.20.90.10">
    <property type="entry name" value="Phospholipase A2 domain"/>
    <property type="match status" value="1"/>
</dbReference>
<name>A0A1S3J3H6_LINAN</name>
<keyword evidence="3 6" id="KW-1015">Disulfide bond</keyword>
<dbReference type="InParanoid" id="A0A1S3J3H6"/>
<feature type="disulfide bond" evidence="6">
    <location>
        <begin position="66"/>
        <end position="123"/>
    </location>
</feature>
<comment type="similarity">
    <text evidence="7">Belongs to the phospholipase A2 family.</text>
</comment>
<evidence type="ECO:0000256" key="1">
    <source>
        <dbReference type="ARBA" id="ARBA00004613"/>
    </source>
</evidence>
<dbReference type="FunFam" id="1.20.90.10:FF:000007">
    <property type="entry name" value="Acidic phospholipase A2"/>
    <property type="match status" value="1"/>
</dbReference>
<keyword evidence="5 8" id="KW-0106">Calcium</keyword>
<evidence type="ECO:0000259" key="9">
    <source>
        <dbReference type="SMART" id="SM00085"/>
    </source>
</evidence>
<dbReference type="SMART" id="SM00085">
    <property type="entry name" value="PA2c"/>
    <property type="match status" value="1"/>
</dbReference>
<reference evidence="11" key="1">
    <citation type="submission" date="2025-08" db="UniProtKB">
        <authorList>
            <consortium name="RefSeq"/>
        </authorList>
    </citation>
    <scope>IDENTIFICATION</scope>
    <source>
        <tissue evidence="11">Gonads</tissue>
    </source>
</reference>
<dbReference type="InterPro" id="IPR001211">
    <property type="entry name" value="PLA2"/>
</dbReference>
<evidence type="ECO:0000256" key="7">
    <source>
        <dbReference type="RuleBase" id="RU003654"/>
    </source>
</evidence>
<keyword evidence="8" id="KW-0732">Signal</keyword>
<dbReference type="Proteomes" id="UP000085678">
    <property type="component" value="Unplaced"/>
</dbReference>
<proteinExistence type="inferred from homology"/>
<keyword evidence="8" id="KW-0443">Lipid metabolism</keyword>
<feature type="signal peptide" evidence="8">
    <location>
        <begin position="1"/>
        <end position="19"/>
    </location>
</feature>
<feature type="active site" evidence="4">
    <location>
        <position position="117"/>
    </location>
</feature>
<dbReference type="GeneID" id="106169761"/>
<feature type="disulfide bond" evidence="6">
    <location>
        <begin position="73"/>
        <end position="116"/>
    </location>
</feature>
<dbReference type="SUPFAM" id="SSF48619">
    <property type="entry name" value="Phospholipase A2, PLA2"/>
    <property type="match status" value="1"/>
</dbReference>
<dbReference type="GO" id="GO:0005543">
    <property type="term" value="F:phospholipid binding"/>
    <property type="evidence" value="ECO:0007669"/>
    <property type="project" value="TreeGrafter"/>
</dbReference>
<protein>
    <recommendedName>
        <fullName evidence="8">Phospholipase A2</fullName>
        <ecNumber evidence="8">3.1.1.4</ecNumber>
    </recommendedName>
</protein>
<dbReference type="GO" id="GO:0006644">
    <property type="term" value="P:phospholipid metabolic process"/>
    <property type="evidence" value="ECO:0007669"/>
    <property type="project" value="InterPro"/>
</dbReference>
<dbReference type="InterPro" id="IPR036444">
    <property type="entry name" value="PLipase_A2_dom_sf"/>
</dbReference>
<sequence length="144" mass="15955">MKITIGLFAIAALVVLADTKPRPRNLVQFALMVNKATGRSALDFNDYGCYCGLGGKGKPVDDLDKCCKVHDFCYEMVSHEGCWNAKVGTYDYRTNGTDITCDYYTNDNCDYMTCECDRVAALCFASNTYNDSHKAINRDGFCSG</sequence>
<feature type="active site" evidence="4">
    <location>
        <position position="70"/>
    </location>
</feature>
<evidence type="ECO:0000313" key="10">
    <source>
        <dbReference type="Proteomes" id="UP000085678"/>
    </source>
</evidence>
<dbReference type="GO" id="GO:0016042">
    <property type="term" value="P:lipid catabolic process"/>
    <property type="evidence" value="ECO:0007669"/>
    <property type="project" value="InterPro"/>
</dbReference>
<dbReference type="RefSeq" id="XP_013404821.1">
    <property type="nucleotide sequence ID" value="XM_013549367.2"/>
</dbReference>
<comment type="subcellular location">
    <subcellularLocation>
        <location evidence="1 8">Secreted</location>
    </subcellularLocation>
</comment>
<keyword evidence="8" id="KW-0378">Hydrolase</keyword>
<evidence type="ECO:0000256" key="4">
    <source>
        <dbReference type="PIRSR" id="PIRSR601211-1"/>
    </source>
</evidence>
<feature type="chain" id="PRO_5010005414" description="Phospholipase A2" evidence="8">
    <location>
        <begin position="20"/>
        <end position="144"/>
    </location>
</feature>
<comment type="catalytic activity">
    <reaction evidence="8">
        <text>a 1,2-diacyl-sn-glycero-3-phosphocholine + H2O = a 1-acyl-sn-glycero-3-phosphocholine + a fatty acid + H(+)</text>
        <dbReference type="Rhea" id="RHEA:15801"/>
        <dbReference type="ChEBI" id="CHEBI:15377"/>
        <dbReference type="ChEBI" id="CHEBI:15378"/>
        <dbReference type="ChEBI" id="CHEBI:28868"/>
        <dbReference type="ChEBI" id="CHEBI:57643"/>
        <dbReference type="ChEBI" id="CHEBI:58168"/>
        <dbReference type="EC" id="3.1.1.4"/>
    </reaction>
</comment>
<dbReference type="GO" id="GO:0005509">
    <property type="term" value="F:calcium ion binding"/>
    <property type="evidence" value="ECO:0007669"/>
    <property type="project" value="InterPro"/>
</dbReference>
<dbReference type="GO" id="GO:0047498">
    <property type="term" value="F:calcium-dependent phospholipase A2 activity"/>
    <property type="evidence" value="ECO:0007669"/>
    <property type="project" value="TreeGrafter"/>
</dbReference>
<evidence type="ECO:0000256" key="5">
    <source>
        <dbReference type="PIRSR" id="PIRSR601211-2"/>
    </source>
</evidence>
<keyword evidence="2 8" id="KW-0964">Secreted</keyword>
<dbReference type="PROSITE" id="PS00118">
    <property type="entry name" value="PA2_HIS"/>
    <property type="match status" value="1"/>
</dbReference>
<keyword evidence="5" id="KW-0479">Metal-binding</keyword>
<feature type="binding site" evidence="5">
    <location>
        <position position="52"/>
    </location>
    <ligand>
        <name>Ca(2+)</name>
        <dbReference type="ChEBI" id="CHEBI:29108"/>
    </ligand>
</feature>
<organism evidence="10 11">
    <name type="scientific">Lingula anatina</name>
    <name type="common">Brachiopod</name>
    <name type="synonym">Lingula unguis</name>
    <dbReference type="NCBI Taxonomy" id="7574"/>
    <lineage>
        <taxon>Eukaryota</taxon>
        <taxon>Metazoa</taxon>
        <taxon>Spiralia</taxon>
        <taxon>Lophotrochozoa</taxon>
        <taxon>Brachiopoda</taxon>
        <taxon>Linguliformea</taxon>
        <taxon>Lingulata</taxon>
        <taxon>Lingulida</taxon>
        <taxon>Linguloidea</taxon>
        <taxon>Lingulidae</taxon>
        <taxon>Lingula</taxon>
    </lineage>
</organism>
<gene>
    <name evidence="11" type="primary">LOC106169761</name>
</gene>
<dbReference type="PANTHER" id="PTHR11716:SF106">
    <property type="entry name" value="PHOSPHOLIPASE A2 A2-ACTITOXIN-UCS2A-LIKE"/>
    <property type="match status" value="1"/>
</dbReference>
<dbReference type="KEGG" id="lak:106169761"/>
<dbReference type="STRING" id="7574.A0A1S3J3H6"/>